<evidence type="ECO:0000259" key="1">
    <source>
        <dbReference type="Pfam" id="PF06094"/>
    </source>
</evidence>
<dbReference type="OrthoDB" id="9798388at2"/>
<proteinExistence type="predicted"/>
<dbReference type="InterPro" id="IPR036568">
    <property type="entry name" value="GGCT-like_sf"/>
</dbReference>
<evidence type="ECO:0000313" key="2">
    <source>
        <dbReference type="EMBL" id="RAO76326.1"/>
    </source>
</evidence>
<dbReference type="InterPro" id="IPR013024">
    <property type="entry name" value="GGCT-like"/>
</dbReference>
<sequence>MTSPEGAYELLFSYGTLQLEQVQLESFGRLLHGEDDAMPGYRKTMVEITDPEVLRKSGERFHPIVAPSGNPADEVAGKVFRITSAELAAADQYEVADYKRVAVRLNSGNEAWVYIRA</sequence>
<dbReference type="Proteomes" id="UP000248926">
    <property type="component" value="Unassembled WGS sequence"/>
</dbReference>
<dbReference type="Pfam" id="PF06094">
    <property type="entry name" value="GGACT"/>
    <property type="match status" value="1"/>
</dbReference>
<dbReference type="SUPFAM" id="SSF110857">
    <property type="entry name" value="Gamma-glutamyl cyclotransferase-like"/>
    <property type="match status" value="1"/>
</dbReference>
<dbReference type="EMBL" id="NFZS01000002">
    <property type="protein sequence ID" value="RAO76326.1"/>
    <property type="molecule type" value="Genomic_DNA"/>
</dbReference>
<dbReference type="InterPro" id="IPR009288">
    <property type="entry name" value="AIG2-like_dom"/>
</dbReference>
<dbReference type="CDD" id="cd06661">
    <property type="entry name" value="GGCT_like"/>
    <property type="match status" value="1"/>
</dbReference>
<dbReference type="GO" id="GO:0016874">
    <property type="term" value="F:ligase activity"/>
    <property type="evidence" value="ECO:0007669"/>
    <property type="project" value="UniProtKB-KW"/>
</dbReference>
<keyword evidence="2" id="KW-0436">Ligase</keyword>
<keyword evidence="3" id="KW-1185">Reference proteome</keyword>
<protein>
    <submittedName>
        <fullName evidence="2">UDP-N-acetylmuramate--alanine ligase</fullName>
    </submittedName>
</protein>
<dbReference type="RefSeq" id="WP_111983270.1">
    <property type="nucleotide sequence ID" value="NZ_NFZS01000002.1"/>
</dbReference>
<comment type="caution">
    <text evidence="2">The sequence shown here is derived from an EMBL/GenBank/DDBJ whole genome shotgun (WGS) entry which is preliminary data.</text>
</comment>
<accession>A0A328P5N6</accession>
<gene>
    <name evidence="2" type="ORF">CA260_11625</name>
</gene>
<feature type="domain" description="Gamma-glutamylcyclotransferase AIG2-like" evidence="1">
    <location>
        <begin position="11"/>
        <end position="115"/>
    </location>
</feature>
<name>A0A328P5N6_9GAMM</name>
<evidence type="ECO:0000313" key="3">
    <source>
        <dbReference type="Proteomes" id="UP000248926"/>
    </source>
</evidence>
<reference evidence="2 3" key="1">
    <citation type="journal article" date="2018" name="Genet. Mol. Biol.">
        <title>The genome sequence of Dyella jiangningensis FCAV SCS01 from a lignocellulose-decomposing microbial consortium metagenome reveals potential for biotechnological applications.</title>
        <authorList>
            <person name="Desiderato J.G."/>
            <person name="Alvarenga D.O."/>
            <person name="Constancio M.T.L."/>
            <person name="Alves L.M.C."/>
            <person name="Varani A.M."/>
        </authorList>
    </citation>
    <scope>NUCLEOTIDE SEQUENCE [LARGE SCALE GENOMIC DNA]</scope>
    <source>
        <strain evidence="2 3">FCAV SCS01</strain>
    </source>
</reference>
<dbReference type="AlphaFoldDB" id="A0A328P5N6"/>
<organism evidence="2 3">
    <name type="scientific">Dyella jiangningensis</name>
    <dbReference type="NCBI Taxonomy" id="1379159"/>
    <lineage>
        <taxon>Bacteria</taxon>
        <taxon>Pseudomonadati</taxon>
        <taxon>Pseudomonadota</taxon>
        <taxon>Gammaproteobacteria</taxon>
        <taxon>Lysobacterales</taxon>
        <taxon>Rhodanobacteraceae</taxon>
        <taxon>Dyella</taxon>
    </lineage>
</organism>
<dbReference type="Gene3D" id="3.10.490.10">
    <property type="entry name" value="Gamma-glutamyl cyclotransferase-like"/>
    <property type="match status" value="1"/>
</dbReference>